<gene>
    <name evidence="7" type="ORF">FM114_11060</name>
</gene>
<dbReference type="InterPro" id="IPR011701">
    <property type="entry name" value="MFS"/>
</dbReference>
<feature type="transmembrane region" description="Helical" evidence="5">
    <location>
        <begin position="141"/>
        <end position="159"/>
    </location>
</feature>
<dbReference type="GO" id="GO:0005886">
    <property type="term" value="C:plasma membrane"/>
    <property type="evidence" value="ECO:0007669"/>
    <property type="project" value="UniProtKB-SubCell"/>
</dbReference>
<evidence type="ECO:0000313" key="7">
    <source>
        <dbReference type="EMBL" id="SJN38576.1"/>
    </source>
</evidence>
<evidence type="ECO:0000256" key="2">
    <source>
        <dbReference type="ARBA" id="ARBA00022692"/>
    </source>
</evidence>
<dbReference type="InterPro" id="IPR036259">
    <property type="entry name" value="MFS_trans_sf"/>
</dbReference>
<feature type="transmembrane region" description="Helical" evidence="5">
    <location>
        <begin position="341"/>
        <end position="361"/>
    </location>
</feature>
<dbReference type="Gene3D" id="1.20.1250.20">
    <property type="entry name" value="MFS general substrate transporter like domains"/>
    <property type="match status" value="2"/>
</dbReference>
<feature type="transmembrane region" description="Helical" evidence="5">
    <location>
        <begin position="307"/>
        <end position="329"/>
    </location>
</feature>
<dbReference type="CDD" id="cd17489">
    <property type="entry name" value="MFS_YfcJ_like"/>
    <property type="match status" value="1"/>
</dbReference>
<name>A0A1R4K2W3_9ACTN</name>
<evidence type="ECO:0000259" key="6">
    <source>
        <dbReference type="PROSITE" id="PS50850"/>
    </source>
</evidence>
<dbReference type="PANTHER" id="PTHR23531:SF1">
    <property type="entry name" value="QUINOLENE RESISTANCE PROTEIN NORA"/>
    <property type="match status" value="1"/>
</dbReference>
<feature type="transmembrane region" description="Helical" evidence="5">
    <location>
        <begin position="110"/>
        <end position="129"/>
    </location>
</feature>
<dbReference type="EMBL" id="FUKQ01000043">
    <property type="protein sequence ID" value="SJN38576.1"/>
    <property type="molecule type" value="Genomic_DNA"/>
</dbReference>
<keyword evidence="8" id="KW-1185">Reference proteome</keyword>
<comment type="subcellular location">
    <subcellularLocation>
        <location evidence="1">Cell membrane</location>
        <topology evidence="1">Multi-pass membrane protein</topology>
    </subcellularLocation>
</comment>
<dbReference type="InterPro" id="IPR020846">
    <property type="entry name" value="MFS_dom"/>
</dbReference>
<feature type="transmembrane region" description="Helical" evidence="5">
    <location>
        <begin position="12"/>
        <end position="32"/>
    </location>
</feature>
<keyword evidence="3 5" id="KW-1133">Transmembrane helix</keyword>
<dbReference type="SUPFAM" id="SSF103473">
    <property type="entry name" value="MFS general substrate transporter"/>
    <property type="match status" value="1"/>
</dbReference>
<feature type="transmembrane region" description="Helical" evidence="5">
    <location>
        <begin position="171"/>
        <end position="193"/>
    </location>
</feature>
<dbReference type="STRING" id="1255658.FM114_11060"/>
<evidence type="ECO:0000256" key="3">
    <source>
        <dbReference type="ARBA" id="ARBA00022989"/>
    </source>
</evidence>
<sequence>MPTADARPRLWTAVFTSLTVGNFGVAMVFYLLTATMSAWALKDLGASQAQAGLVGTAWFLGAMVARLFAGQALLRLGERTVVLGSLVGMVVGSLLYFWCNSVPLLLLLRFAHGVAFGVAATGVAGAVLARVPVQRRGEGSGWFTFGLAIASGLGPMLGSVLQQGTDGQQRILVSSVCFAAMALGLALVVVRRLEPRPAKPIGGRHRLADYLDPTVLPIALVVSLCALPFGAVLTLMAPYAQQIGLPSAAGAYFLAYAAVIAVSRPIAGILQDRHGDTSIMVPIMVAMIAGLALTATATTYWTLVAGGALLGLGYGTLVPAGQTVALNLVGSSRAGIGVGSYFLFVDAGTGIGPFVLGALVEPLGYRGAFWVGLCFSVAGLLAMLVLRRRLSAAAR</sequence>
<dbReference type="InterPro" id="IPR052714">
    <property type="entry name" value="MFS_Exporter"/>
</dbReference>
<keyword evidence="2 5" id="KW-0812">Transmembrane</keyword>
<organism evidence="7 8">
    <name type="scientific">Luteococcus japonicus LSP_Lj1</name>
    <dbReference type="NCBI Taxonomy" id="1255658"/>
    <lineage>
        <taxon>Bacteria</taxon>
        <taxon>Bacillati</taxon>
        <taxon>Actinomycetota</taxon>
        <taxon>Actinomycetes</taxon>
        <taxon>Propionibacteriales</taxon>
        <taxon>Propionibacteriaceae</taxon>
        <taxon>Luteococcus</taxon>
    </lineage>
</organism>
<keyword evidence="4 5" id="KW-0472">Membrane</keyword>
<feature type="transmembrane region" description="Helical" evidence="5">
    <location>
        <begin position="249"/>
        <end position="267"/>
    </location>
</feature>
<reference evidence="7 8" key="1">
    <citation type="submission" date="2017-02" db="EMBL/GenBank/DDBJ databases">
        <authorList>
            <person name="Peterson S.W."/>
        </authorList>
    </citation>
    <scope>NUCLEOTIDE SEQUENCE [LARGE SCALE GENOMIC DNA]</scope>
    <source>
        <strain evidence="7 8">LSP_Lj1</strain>
    </source>
</reference>
<evidence type="ECO:0000256" key="5">
    <source>
        <dbReference type="SAM" id="Phobius"/>
    </source>
</evidence>
<evidence type="ECO:0000256" key="4">
    <source>
        <dbReference type="ARBA" id="ARBA00023136"/>
    </source>
</evidence>
<evidence type="ECO:0000256" key="1">
    <source>
        <dbReference type="ARBA" id="ARBA00004651"/>
    </source>
</evidence>
<dbReference type="Pfam" id="PF07690">
    <property type="entry name" value="MFS_1"/>
    <property type="match status" value="1"/>
</dbReference>
<dbReference type="PROSITE" id="PS50850">
    <property type="entry name" value="MFS"/>
    <property type="match status" value="1"/>
</dbReference>
<feature type="transmembrane region" description="Helical" evidence="5">
    <location>
        <begin position="367"/>
        <end position="386"/>
    </location>
</feature>
<feature type="domain" description="Major facilitator superfamily (MFS) profile" evidence="6">
    <location>
        <begin position="14"/>
        <end position="391"/>
    </location>
</feature>
<dbReference type="PANTHER" id="PTHR23531">
    <property type="entry name" value="QUINOLENE RESISTANCE PROTEIN NORA"/>
    <property type="match status" value="1"/>
</dbReference>
<dbReference type="AlphaFoldDB" id="A0A1R4K2W3"/>
<proteinExistence type="predicted"/>
<feature type="transmembrane region" description="Helical" evidence="5">
    <location>
        <begin position="279"/>
        <end position="301"/>
    </location>
</feature>
<dbReference type="RefSeq" id="WP_179110684.1">
    <property type="nucleotide sequence ID" value="NZ_FUKQ01000043.1"/>
</dbReference>
<feature type="transmembrane region" description="Helical" evidence="5">
    <location>
        <begin position="52"/>
        <end position="69"/>
    </location>
</feature>
<evidence type="ECO:0000313" key="8">
    <source>
        <dbReference type="Proteomes" id="UP000188342"/>
    </source>
</evidence>
<accession>A0A1R4K2W3</accession>
<feature type="transmembrane region" description="Helical" evidence="5">
    <location>
        <begin position="81"/>
        <end position="98"/>
    </location>
</feature>
<feature type="transmembrane region" description="Helical" evidence="5">
    <location>
        <begin position="214"/>
        <end position="237"/>
    </location>
</feature>
<dbReference type="Proteomes" id="UP000188342">
    <property type="component" value="Unassembled WGS sequence"/>
</dbReference>
<protein>
    <submittedName>
        <fullName evidence="7">Permease of the major facilitator superfamily</fullName>
    </submittedName>
</protein>
<dbReference type="GO" id="GO:0022857">
    <property type="term" value="F:transmembrane transporter activity"/>
    <property type="evidence" value="ECO:0007669"/>
    <property type="project" value="InterPro"/>
</dbReference>